<reference evidence="2 3" key="1">
    <citation type="journal article" date="2009" name="PLoS Genet.">
        <title>Alliance of proteomics and genomics to unravel the specificities of Sahara bacterium Deinococcus deserti.</title>
        <authorList>
            <person name="de Groot A."/>
            <person name="Dulermo R."/>
            <person name="Ortet P."/>
            <person name="Blanchard L."/>
            <person name="Guerin P."/>
            <person name="Fernandez B."/>
            <person name="Vacherie B."/>
            <person name="Dossat C."/>
            <person name="Jolivet E."/>
            <person name="Siguier P."/>
            <person name="Chandler M."/>
            <person name="Barakat M."/>
            <person name="Dedieu A."/>
            <person name="Barbe V."/>
            <person name="Heulin T."/>
            <person name="Sommer S."/>
            <person name="Achouak W."/>
            <person name="Armengaud J."/>
        </authorList>
    </citation>
    <scope>NUCLEOTIDE SEQUENCE [LARGE SCALE GENOMIC DNA]</scope>
    <source>
        <strain evidence="3">DSM 17065 / CIP 109153 / LMG 22923 / VCD115</strain>
    </source>
</reference>
<proteinExistence type="predicted"/>
<dbReference type="PaxDb" id="546414-Deide_12320"/>
<protein>
    <recommendedName>
        <fullName evidence="4">Alginate biosynthesis protein AlgP</fullName>
    </recommendedName>
</protein>
<name>C1CVD1_DEIDV</name>
<evidence type="ECO:0000313" key="2">
    <source>
        <dbReference type="EMBL" id="ACO46148.1"/>
    </source>
</evidence>
<dbReference type="EMBL" id="CP001114">
    <property type="protein sequence ID" value="ACO46148.1"/>
    <property type="molecule type" value="Genomic_DNA"/>
</dbReference>
<gene>
    <name evidence="2" type="ordered locus">Deide_12320</name>
</gene>
<dbReference type="AlphaFoldDB" id="C1CVD1"/>
<evidence type="ECO:0000313" key="3">
    <source>
        <dbReference type="Proteomes" id="UP000002208"/>
    </source>
</evidence>
<dbReference type="STRING" id="546414.Deide_12320"/>
<keyword evidence="3" id="KW-1185">Reference proteome</keyword>
<evidence type="ECO:0008006" key="4">
    <source>
        <dbReference type="Google" id="ProtNLM"/>
    </source>
</evidence>
<feature type="region of interest" description="Disordered" evidence="1">
    <location>
        <begin position="311"/>
        <end position="376"/>
    </location>
</feature>
<dbReference type="KEGG" id="ddr:Deide_12320"/>
<evidence type="ECO:0000256" key="1">
    <source>
        <dbReference type="SAM" id="MobiDB-lite"/>
    </source>
</evidence>
<dbReference type="HOGENOM" id="CLU_587567_0_0_0"/>
<feature type="compositionally biased region" description="Low complexity" evidence="1">
    <location>
        <begin position="313"/>
        <end position="334"/>
    </location>
</feature>
<accession>C1CVD1</accession>
<dbReference type="Proteomes" id="UP000002208">
    <property type="component" value="Chromosome"/>
</dbReference>
<dbReference type="OrthoDB" id="67908at2"/>
<organism evidence="2 3">
    <name type="scientific">Deinococcus deserti (strain DSM 17065 / CIP 109153 / LMG 22923 / VCD115)</name>
    <dbReference type="NCBI Taxonomy" id="546414"/>
    <lineage>
        <taxon>Bacteria</taxon>
        <taxon>Thermotogati</taxon>
        <taxon>Deinococcota</taxon>
        <taxon>Deinococci</taxon>
        <taxon>Deinococcales</taxon>
        <taxon>Deinococcaceae</taxon>
        <taxon>Deinococcus</taxon>
    </lineage>
</organism>
<sequence length="376" mass="39738">MNNDMNTGVSNRSLLLLGALAALTMNRDARTRLAGGTRNAFEGAHVALDETIKPALGTAATQAHELAQVAAQRSASTLGTIREEVPGRAQAMLHTAIEAAGSLAETVQERAGNLTEEAGHTADQRRQQAGRVLKATSKDLGETLHSVQKTGLGILTGVQEGIQHLFHDAGDDVAAGRKRVERRLAQARREAEYELRQGGKNWKQAKLERAVNKRIAPLHKQTRRELAQLDKQAMKRYKATSGHGGLGSVLTTAALIGTGIVVLARVPTVRQSILRAVEGVNPEAAQSLRRISRNARDVIGSAWLDSIEENKQTPAPGAAAPTQAATTGGTWGAAVEPGSPAAARTQAEQRQESTGDTKASAAGTGEQAGKNEKQNN</sequence>
<dbReference type="RefSeq" id="WP_012693271.1">
    <property type="nucleotide sequence ID" value="NC_012526.1"/>
</dbReference>